<proteinExistence type="predicted"/>
<dbReference type="PROSITE" id="PS51318">
    <property type="entry name" value="TAT"/>
    <property type="match status" value="1"/>
</dbReference>
<dbReference type="PATRIC" id="fig|43675.28.peg.1718"/>
<dbReference type="EMBL" id="AP014938">
    <property type="protein sequence ID" value="BAS20923.1"/>
    <property type="molecule type" value="Genomic_DNA"/>
</dbReference>
<evidence type="ECO:0000313" key="5">
    <source>
        <dbReference type="Proteomes" id="UP000066203"/>
    </source>
</evidence>
<dbReference type="AlphaFoldDB" id="A0A0K2S1F5"/>
<name>A0A0K2S1F5_9MICC</name>
<feature type="domain" description="DUF6318" evidence="3">
    <location>
        <begin position="89"/>
        <end position="240"/>
    </location>
</feature>
<dbReference type="InterPro" id="IPR046281">
    <property type="entry name" value="DUF6318"/>
</dbReference>
<organism evidence="4">
    <name type="scientific">Rothia mucilaginosa</name>
    <dbReference type="NCBI Taxonomy" id="43675"/>
    <lineage>
        <taxon>Bacteria</taxon>
        <taxon>Bacillati</taxon>
        <taxon>Actinomycetota</taxon>
        <taxon>Actinomycetes</taxon>
        <taxon>Micrococcales</taxon>
        <taxon>Micrococcaceae</taxon>
        <taxon>Rothia</taxon>
    </lineage>
</organism>
<evidence type="ECO:0000256" key="1">
    <source>
        <dbReference type="SAM" id="MobiDB-lite"/>
    </source>
</evidence>
<dbReference type="Proteomes" id="UP000066203">
    <property type="component" value="Chromosome"/>
</dbReference>
<reference evidence="5" key="1">
    <citation type="submission" date="2015-08" db="EMBL/GenBank/DDBJ databases">
        <title>Complete genome sequence of Rothia mucilaginosa strain NUM-Rm6536.</title>
        <authorList>
            <person name="Nambu T."/>
        </authorList>
    </citation>
    <scope>NUCLEOTIDE SEQUENCE [LARGE SCALE GENOMIC DNA]</scope>
    <source>
        <strain evidence="5">NUM-Rm6536</strain>
    </source>
</reference>
<sequence length="247" mass="27268">MEPRTFLYCTQIHRRTLLGSGALVGLGALLAACGQQANNEASASSTATDAASAMPSETASASAVATANSPSATPSTVRGYSGGSKAPDGEYRPADKYGNAQNVPKPTAPEEGYNEKSLEGLRKTMDAWILWGNYGTQTGDYSMARKFISPNFKRELEEYEDAEKLYQSGGWIIGGIDHFLADGNPWSEDGETYFWKAYREWDREIFVESDGSWVSWTNDDKTDDTFKFELKHNGQKWEIMGYESVDK</sequence>
<feature type="region of interest" description="Disordered" evidence="1">
    <location>
        <begin position="61"/>
        <end position="115"/>
    </location>
</feature>
<accession>A0A0K2S1F5</accession>
<feature type="compositionally biased region" description="Low complexity" evidence="1">
    <location>
        <begin position="61"/>
        <end position="76"/>
    </location>
</feature>
<protein>
    <submittedName>
        <fullName evidence="4">Tat pathway signal sequence domain protein</fullName>
    </submittedName>
</protein>
<evidence type="ECO:0000313" key="4">
    <source>
        <dbReference type="EMBL" id="BAS20923.1"/>
    </source>
</evidence>
<feature type="chain" id="PRO_5038565361" evidence="2">
    <location>
        <begin position="38"/>
        <end position="247"/>
    </location>
</feature>
<evidence type="ECO:0000259" key="3">
    <source>
        <dbReference type="Pfam" id="PF19843"/>
    </source>
</evidence>
<evidence type="ECO:0000256" key="2">
    <source>
        <dbReference type="SAM" id="SignalP"/>
    </source>
</evidence>
<dbReference type="InterPro" id="IPR006311">
    <property type="entry name" value="TAT_signal"/>
</dbReference>
<dbReference type="PROSITE" id="PS51257">
    <property type="entry name" value="PROKAR_LIPOPROTEIN"/>
    <property type="match status" value="1"/>
</dbReference>
<dbReference type="Pfam" id="PF19843">
    <property type="entry name" value="DUF6318"/>
    <property type="match status" value="1"/>
</dbReference>
<dbReference type="RefSeq" id="WP_060824799.1">
    <property type="nucleotide sequence ID" value="NZ_AP014938.1"/>
</dbReference>
<feature type="signal peptide" evidence="2">
    <location>
        <begin position="1"/>
        <end position="37"/>
    </location>
</feature>
<keyword evidence="2" id="KW-0732">Signal</keyword>
<gene>
    <name evidence="4" type="ORF">RM6536_1676</name>
</gene>